<dbReference type="SUPFAM" id="SSF52499">
    <property type="entry name" value="Isochorismatase-like hydrolases"/>
    <property type="match status" value="1"/>
</dbReference>
<dbReference type="InterPro" id="IPR000868">
    <property type="entry name" value="Isochorismatase-like_dom"/>
</dbReference>
<keyword evidence="1 3" id="KW-0378">Hydrolase</keyword>
<dbReference type="Gene3D" id="3.40.50.850">
    <property type="entry name" value="Isochorismatase-like"/>
    <property type="match status" value="1"/>
</dbReference>
<accession>A0A7V8JQ24</accession>
<dbReference type="InterPro" id="IPR050272">
    <property type="entry name" value="Isochorismatase-like_hydrls"/>
</dbReference>
<dbReference type="InterPro" id="IPR000182">
    <property type="entry name" value="GNAT_dom"/>
</dbReference>
<dbReference type="Proteomes" id="UP000461670">
    <property type="component" value="Unassembled WGS sequence"/>
</dbReference>
<dbReference type="GO" id="GO:0016747">
    <property type="term" value="F:acyltransferase activity, transferring groups other than amino-acyl groups"/>
    <property type="evidence" value="ECO:0007669"/>
    <property type="project" value="InterPro"/>
</dbReference>
<comment type="caution">
    <text evidence="3">The sequence shown here is derived from an EMBL/GenBank/DDBJ whole genome shotgun (WGS) entry which is preliminary data.</text>
</comment>
<evidence type="ECO:0000313" key="4">
    <source>
        <dbReference type="Proteomes" id="UP000461670"/>
    </source>
</evidence>
<evidence type="ECO:0000313" key="3">
    <source>
        <dbReference type="EMBL" id="KAF1020512.1"/>
    </source>
</evidence>
<dbReference type="Pfam" id="PF00583">
    <property type="entry name" value="Acetyltransf_1"/>
    <property type="match status" value="1"/>
</dbReference>
<sequence>MPVDVLLARWGDRHIIAALLPSYLNELGVDGPYPYLQRYWDEPSRYPYLLWHADEPIGFALVREPGTVHDFELAEFYVVPGVRGRGWARDAVHALLRKHPGRWGVRVRLDNVGGLSFWARVLGVYAGAIATSGQVPNTVLYTVCSMSQALLVIDVQHGLFDVAPRPHEADATLERINALAARARLARVPVVLIQHESASGALVHGSPGWQLAPRLEAADTDRRVRKTTPDSFLRTNLQALLDGWGTQEVVVCGYASEFCVDTTVRRAAALGLRVVLAADAHTTHDKAHASGAQIRGHHNATLPDITSFGPVILAVASAEVVFDGTALRTAG</sequence>
<organism evidence="3 4">
    <name type="scientific">Paracidovorax wautersii</name>
    <dbReference type="NCBI Taxonomy" id="1177982"/>
    <lineage>
        <taxon>Bacteria</taxon>
        <taxon>Pseudomonadati</taxon>
        <taxon>Pseudomonadota</taxon>
        <taxon>Betaproteobacteria</taxon>
        <taxon>Burkholderiales</taxon>
        <taxon>Comamonadaceae</taxon>
        <taxon>Paracidovorax</taxon>
    </lineage>
</organism>
<evidence type="ECO:0000256" key="1">
    <source>
        <dbReference type="ARBA" id="ARBA00022801"/>
    </source>
</evidence>
<dbReference type="GO" id="GO:0016787">
    <property type="term" value="F:hydrolase activity"/>
    <property type="evidence" value="ECO:0007669"/>
    <property type="project" value="UniProtKB-KW"/>
</dbReference>
<dbReference type="CDD" id="cd04301">
    <property type="entry name" value="NAT_SF"/>
    <property type="match status" value="1"/>
</dbReference>
<dbReference type="AlphaFoldDB" id="A0A7V8JQ24"/>
<reference evidence="4" key="1">
    <citation type="journal article" date="2020" name="MBio">
        <title>Horizontal gene transfer to a defensive symbiont with a reduced genome amongst a multipartite beetle microbiome.</title>
        <authorList>
            <person name="Waterworth S.C."/>
            <person name="Florez L.V."/>
            <person name="Rees E.R."/>
            <person name="Hertweck C."/>
            <person name="Kaltenpoth M."/>
            <person name="Kwan J.C."/>
        </authorList>
    </citation>
    <scope>NUCLEOTIDE SEQUENCE [LARGE SCALE GENOMIC DNA]</scope>
</reference>
<dbReference type="CDD" id="cd01014">
    <property type="entry name" value="nicotinamidase_related"/>
    <property type="match status" value="1"/>
</dbReference>
<dbReference type="InterPro" id="IPR036380">
    <property type="entry name" value="Isochorismatase-like_sf"/>
</dbReference>
<dbReference type="InterPro" id="IPR016181">
    <property type="entry name" value="Acyl_CoA_acyltransferase"/>
</dbReference>
<dbReference type="SUPFAM" id="SSF55729">
    <property type="entry name" value="Acyl-CoA N-acyltransferases (Nat)"/>
    <property type="match status" value="1"/>
</dbReference>
<dbReference type="EMBL" id="WNDQ01000034">
    <property type="protein sequence ID" value="KAF1020512.1"/>
    <property type="molecule type" value="Genomic_DNA"/>
</dbReference>
<dbReference type="Pfam" id="PF00857">
    <property type="entry name" value="Isochorismatase"/>
    <property type="match status" value="1"/>
</dbReference>
<proteinExistence type="predicted"/>
<dbReference type="PROSITE" id="PS51186">
    <property type="entry name" value="GNAT"/>
    <property type="match status" value="1"/>
</dbReference>
<gene>
    <name evidence="3" type="primary">sttH</name>
    <name evidence="3" type="ORF">GAK30_02444</name>
</gene>
<name>A0A7V8JQ24_9BURK</name>
<dbReference type="PANTHER" id="PTHR43540">
    <property type="entry name" value="PEROXYUREIDOACRYLATE/UREIDOACRYLATE AMIDOHYDROLASE-RELATED"/>
    <property type="match status" value="1"/>
</dbReference>
<protein>
    <submittedName>
        <fullName evidence="3">Streptothricin hydrolase</fullName>
    </submittedName>
</protein>
<dbReference type="PANTHER" id="PTHR43540:SF14">
    <property type="entry name" value="ISOCHORISMATASE"/>
    <property type="match status" value="1"/>
</dbReference>
<dbReference type="Gene3D" id="3.40.630.30">
    <property type="match status" value="1"/>
</dbReference>
<feature type="domain" description="N-acetyltransferase" evidence="2">
    <location>
        <begin position="3"/>
        <end position="151"/>
    </location>
</feature>
<evidence type="ECO:0000259" key="2">
    <source>
        <dbReference type="PROSITE" id="PS51186"/>
    </source>
</evidence>